<dbReference type="OMA" id="MITIFHE"/>
<accession>M1C8E3</accession>
<keyword evidence="2" id="KW-1133">Transmembrane helix</keyword>
<dbReference type="Pfam" id="PF01554">
    <property type="entry name" value="MatE"/>
    <property type="match status" value="1"/>
</dbReference>
<feature type="transmembrane region" description="Helical" evidence="2">
    <location>
        <begin position="280"/>
        <end position="300"/>
    </location>
</feature>
<dbReference type="InterPro" id="IPR002528">
    <property type="entry name" value="MATE_fam"/>
</dbReference>
<organism evidence="3 4">
    <name type="scientific">Solanum tuberosum</name>
    <name type="common">Potato</name>
    <dbReference type="NCBI Taxonomy" id="4113"/>
    <lineage>
        <taxon>Eukaryota</taxon>
        <taxon>Viridiplantae</taxon>
        <taxon>Streptophyta</taxon>
        <taxon>Embryophyta</taxon>
        <taxon>Tracheophyta</taxon>
        <taxon>Spermatophyta</taxon>
        <taxon>Magnoliopsida</taxon>
        <taxon>eudicotyledons</taxon>
        <taxon>Gunneridae</taxon>
        <taxon>Pentapetalae</taxon>
        <taxon>asterids</taxon>
        <taxon>lamiids</taxon>
        <taxon>Solanales</taxon>
        <taxon>Solanaceae</taxon>
        <taxon>Solanoideae</taxon>
        <taxon>Solaneae</taxon>
        <taxon>Solanum</taxon>
    </lineage>
</organism>
<reference evidence="3" key="2">
    <citation type="submission" date="2015-06" db="UniProtKB">
        <authorList>
            <consortium name="EnsemblPlants"/>
        </authorList>
    </citation>
    <scope>IDENTIFICATION</scope>
    <source>
        <strain evidence="3">DM1-3 516 R44</strain>
    </source>
</reference>
<dbReference type="EnsemblPlants" id="PGSC0003DMT400062037">
    <property type="protein sequence ID" value="PGSC0003DMT400062037"/>
    <property type="gene ID" value="PGSC0003DMG400024142"/>
</dbReference>
<keyword evidence="4" id="KW-1185">Reference proteome</keyword>
<protein>
    <submittedName>
        <fullName evidence="3">Multidrug resistance pump</fullName>
    </submittedName>
</protein>
<keyword evidence="2" id="KW-0472">Membrane</keyword>
<name>M1C8E3_SOLTU</name>
<dbReference type="InParanoid" id="M1C8E3"/>
<sequence>MVDYLSERLIKNGEDQEEERGNNIIIVEKEEKLKDMILHENKKLWVVAAPAIFTRFSTMGVNVISLAFIGHIGATELAAYSLIFTVLLRFCIGILDLWPVVKLSLSSGVMLCVELWYNSILVLLTGNFKNAEVQIDALSICLNINGWEMMIALGFMSAACVRVANELGRGSSKAAKFSIMTIVLISSAIGFTLALFFFFLRGRLAFVFTKSLEVVKEVDSLSPLLAFSVLLNSVQPVLSGVAVGAGWQTIVAYVNIICYYLVGIPVGVMLGYFLQLQVTGVWMGMLIGTLVQTIALVIITSKTDWDEQIKGYMKSREDKPSLENGGKFPSRLLIQD</sequence>
<dbReference type="PaxDb" id="4113-PGSC0003DMT400062037"/>
<dbReference type="GO" id="GO:0015297">
    <property type="term" value="F:antiporter activity"/>
    <property type="evidence" value="ECO:0007669"/>
    <property type="project" value="InterPro"/>
</dbReference>
<feature type="transmembrane region" description="Helical" evidence="2">
    <location>
        <begin position="177"/>
        <end position="200"/>
    </location>
</feature>
<dbReference type="GO" id="GO:0042910">
    <property type="term" value="F:xenobiotic transmembrane transporter activity"/>
    <property type="evidence" value="ECO:0007669"/>
    <property type="project" value="InterPro"/>
</dbReference>
<dbReference type="GO" id="GO:0016020">
    <property type="term" value="C:membrane"/>
    <property type="evidence" value="ECO:0007669"/>
    <property type="project" value="InterPro"/>
</dbReference>
<evidence type="ECO:0000256" key="2">
    <source>
        <dbReference type="SAM" id="Phobius"/>
    </source>
</evidence>
<feature type="transmembrane region" description="Helical" evidence="2">
    <location>
        <begin position="144"/>
        <end position="165"/>
    </location>
</feature>
<evidence type="ECO:0000256" key="1">
    <source>
        <dbReference type="ARBA" id="ARBA00010199"/>
    </source>
</evidence>
<dbReference type="eggNOG" id="KOG1347">
    <property type="taxonomic scope" value="Eukaryota"/>
</dbReference>
<feature type="transmembrane region" description="Helical" evidence="2">
    <location>
        <begin position="250"/>
        <end position="274"/>
    </location>
</feature>
<dbReference type="HOGENOM" id="CLU_012893_1_4_1"/>
<feature type="transmembrane region" description="Helical" evidence="2">
    <location>
        <begin position="105"/>
        <end position="124"/>
    </location>
</feature>
<dbReference type="Proteomes" id="UP000011115">
    <property type="component" value="Unassembled WGS sequence"/>
</dbReference>
<proteinExistence type="inferred from homology"/>
<comment type="similarity">
    <text evidence="1">Belongs to the multi antimicrobial extrusion (MATE) (TC 2.A.66.1) family.</text>
</comment>
<keyword evidence="2" id="KW-0812">Transmembrane</keyword>
<evidence type="ECO:0000313" key="4">
    <source>
        <dbReference type="Proteomes" id="UP000011115"/>
    </source>
</evidence>
<feature type="transmembrane region" description="Helical" evidence="2">
    <location>
        <begin position="78"/>
        <end position="98"/>
    </location>
</feature>
<reference evidence="4" key="1">
    <citation type="journal article" date="2011" name="Nature">
        <title>Genome sequence and analysis of the tuber crop potato.</title>
        <authorList>
            <consortium name="The Potato Genome Sequencing Consortium"/>
        </authorList>
    </citation>
    <scope>NUCLEOTIDE SEQUENCE [LARGE SCALE GENOMIC DNA]</scope>
    <source>
        <strain evidence="4">cv. DM1-3 516 R44</strain>
    </source>
</reference>
<feature type="transmembrane region" description="Helical" evidence="2">
    <location>
        <begin position="44"/>
        <end position="72"/>
    </location>
</feature>
<dbReference type="Gramene" id="PGSC0003DMT400062037">
    <property type="protein sequence ID" value="PGSC0003DMT400062037"/>
    <property type="gene ID" value="PGSC0003DMG400024142"/>
</dbReference>
<evidence type="ECO:0000313" key="3">
    <source>
        <dbReference type="EnsemblPlants" id="PGSC0003DMT400062037"/>
    </source>
</evidence>
<dbReference type="AlphaFoldDB" id="M1C8E3"/>
<dbReference type="PANTHER" id="PTHR11206">
    <property type="entry name" value="MULTIDRUG RESISTANCE PROTEIN"/>
    <property type="match status" value="1"/>
</dbReference>